<dbReference type="GO" id="GO:0046921">
    <property type="term" value="F:alpha-(1-&gt;6)-fucosyltransferase activity"/>
    <property type="evidence" value="ECO:0007669"/>
    <property type="project" value="TreeGrafter"/>
</dbReference>
<dbReference type="InterPro" id="IPR045573">
    <property type="entry name" value="Fut8_N_cat"/>
</dbReference>
<name>A0A183S9K6_SCHSO</name>
<keyword evidence="4" id="KW-0472">Membrane</keyword>
<evidence type="ECO:0000313" key="7">
    <source>
        <dbReference type="Proteomes" id="UP000275846"/>
    </source>
</evidence>
<dbReference type="PANTHER" id="PTHR13132">
    <property type="entry name" value="ALPHA- 1,6 -FUCOSYLTRANSFERASE"/>
    <property type="match status" value="1"/>
</dbReference>
<sequence>MRFAREGGLTITTILAVIFFIWRLDFGWPLISLWNPLRTLIFYVPAPTEREPPNFDALLRQARSTVSELWRLNAAQFPPTHRNSSSVVRLNLLLSQATHQLAARLSLLDKLSDQRERRERQLDALGSELKHQIARLQNPPDCSPSHVSLEDGRFNCGFGCTAHHVAYRLARAYATNRTLMLEHDYGNDFFLPLSNCSKAQIESAKPNGQRYCPMHPQEWAKRLNEIQGNPIAWYRGHLLSYILRPRDAVLRRRLEIEMQTLRTGRNGNPYDGPIAGIHVRRTDKIFVEATFHPLGEYMLHVERFFEVKEIEYCLETGTSSPPFWSQRRRVFLASDDASVFDEARSNYPRYEFIGGLRKGSEYETRRSTTGVFAITLDINLLVASDFVVCTATSNICRLVYELFLAKPQVHGDATFQVQSVDEIYQRYFTLRRWWRAIADLKQKGIKLGDTIPISSTLWDGFVRTAPTILAPQETSLPAYLFQEIVQTVE</sequence>
<dbReference type="AlphaFoldDB" id="A0A183S9K6"/>
<dbReference type="GO" id="GO:0006487">
    <property type="term" value="P:protein N-linked glycosylation"/>
    <property type="evidence" value="ECO:0007669"/>
    <property type="project" value="TreeGrafter"/>
</dbReference>
<reference evidence="8" key="1">
    <citation type="submission" date="2016-06" db="UniProtKB">
        <authorList>
            <consortium name="WormBaseParasite"/>
        </authorList>
    </citation>
    <scope>IDENTIFICATION</scope>
</reference>
<organism evidence="8">
    <name type="scientific">Schistocephalus solidus</name>
    <name type="common">Tapeworm</name>
    <dbReference type="NCBI Taxonomy" id="70667"/>
    <lineage>
        <taxon>Eukaryota</taxon>
        <taxon>Metazoa</taxon>
        <taxon>Spiralia</taxon>
        <taxon>Lophotrochozoa</taxon>
        <taxon>Platyhelminthes</taxon>
        <taxon>Cestoda</taxon>
        <taxon>Eucestoda</taxon>
        <taxon>Diphyllobothriidea</taxon>
        <taxon>Diphyllobothriidae</taxon>
        <taxon>Schistocephalus</taxon>
    </lineage>
</organism>
<dbReference type="Proteomes" id="UP000275846">
    <property type="component" value="Unassembled WGS sequence"/>
</dbReference>
<dbReference type="OrthoDB" id="6435034at2759"/>
<evidence type="ECO:0000256" key="2">
    <source>
        <dbReference type="ARBA" id="ARBA00022679"/>
    </source>
</evidence>
<protein>
    <submittedName>
        <fullName evidence="8">GT23 domain-containing protein</fullName>
    </submittedName>
</protein>
<reference evidence="6 7" key="2">
    <citation type="submission" date="2018-11" db="EMBL/GenBank/DDBJ databases">
        <authorList>
            <consortium name="Pathogen Informatics"/>
        </authorList>
    </citation>
    <scope>NUCLEOTIDE SEQUENCE [LARGE SCALE GENOMIC DNA]</scope>
    <source>
        <strain evidence="6 7">NST_G2</strain>
    </source>
</reference>
<accession>A0A183S9K6</accession>
<dbReference type="InterPro" id="IPR027350">
    <property type="entry name" value="GT23_dom"/>
</dbReference>
<feature type="region of interest" description="Important for donor substrate binding" evidence="3">
    <location>
        <begin position="280"/>
        <end position="281"/>
    </location>
</feature>
<feature type="transmembrane region" description="Helical" evidence="4">
    <location>
        <begin position="7"/>
        <end position="24"/>
    </location>
</feature>
<keyword evidence="4" id="KW-1133">Transmembrane helix</keyword>
<evidence type="ECO:0000256" key="1">
    <source>
        <dbReference type="ARBA" id="ARBA00022676"/>
    </source>
</evidence>
<comment type="similarity">
    <text evidence="3">Belongs to the glycosyltransferase 23 family.</text>
</comment>
<dbReference type="PROSITE" id="PS51659">
    <property type="entry name" value="GT23"/>
    <property type="match status" value="1"/>
</dbReference>
<keyword evidence="4" id="KW-0812">Transmembrane</keyword>
<feature type="domain" description="GT23" evidence="5">
    <location>
        <begin position="218"/>
        <end position="420"/>
    </location>
</feature>
<dbReference type="Pfam" id="PF19745">
    <property type="entry name" value="FUT8_N_cat"/>
    <property type="match status" value="2"/>
</dbReference>
<proteinExistence type="inferred from homology"/>
<keyword evidence="2 3" id="KW-0808">Transferase</keyword>
<dbReference type="STRING" id="70667.A0A183S9K6"/>
<dbReference type="Gene3D" id="3.40.50.11350">
    <property type="match status" value="1"/>
</dbReference>
<evidence type="ECO:0000256" key="4">
    <source>
        <dbReference type="SAM" id="Phobius"/>
    </source>
</evidence>
<evidence type="ECO:0000256" key="3">
    <source>
        <dbReference type="PROSITE-ProRule" id="PRU00992"/>
    </source>
</evidence>
<keyword evidence="1 3" id="KW-0328">Glycosyltransferase</keyword>
<evidence type="ECO:0000313" key="8">
    <source>
        <dbReference type="WBParaSite" id="SSLN_0000094201-mRNA-1"/>
    </source>
</evidence>
<dbReference type="EMBL" id="UYSU01000991">
    <property type="protein sequence ID" value="VDL86453.1"/>
    <property type="molecule type" value="Genomic_DNA"/>
</dbReference>
<keyword evidence="7" id="KW-1185">Reference proteome</keyword>
<evidence type="ECO:0000259" key="5">
    <source>
        <dbReference type="PROSITE" id="PS51659"/>
    </source>
</evidence>
<gene>
    <name evidence="6" type="ORF">SSLN_LOCUS904</name>
</gene>
<dbReference type="PANTHER" id="PTHR13132:SF29">
    <property type="entry name" value="ALPHA-(1,6)-FUCOSYLTRANSFERASE"/>
    <property type="match status" value="1"/>
</dbReference>
<dbReference type="WBParaSite" id="SSLN_0000094201-mRNA-1">
    <property type="protein sequence ID" value="SSLN_0000094201-mRNA-1"/>
    <property type="gene ID" value="SSLN_0000094201"/>
</dbReference>
<evidence type="ECO:0000313" key="6">
    <source>
        <dbReference type="EMBL" id="VDL86453.1"/>
    </source>
</evidence>